<dbReference type="PANTHER" id="PTHR41237">
    <property type="entry name" value="37S RIBOSOMAL PROTEIN MRP21, MITOCHONDRIAL"/>
    <property type="match status" value="1"/>
</dbReference>
<evidence type="ECO:0000256" key="2">
    <source>
        <dbReference type="ARBA" id="ARBA00022980"/>
    </source>
</evidence>
<dbReference type="EMBL" id="SPRH01000011">
    <property type="protein sequence ID" value="TIC02555.1"/>
    <property type="molecule type" value="Genomic_DNA"/>
</dbReference>
<evidence type="ECO:0008006" key="8">
    <source>
        <dbReference type="Google" id="ProtNLM"/>
    </source>
</evidence>
<dbReference type="OMA" id="HIWKTHA"/>
<comment type="similarity">
    <text evidence="1">Belongs to the bacterial ribosomal protein bS21 family.</text>
</comment>
<dbReference type="GO" id="GO:0070124">
    <property type="term" value="P:mitochondrial translational initiation"/>
    <property type="evidence" value="ECO:0007669"/>
    <property type="project" value="TreeGrafter"/>
</dbReference>
<name>A0A4T0NYB3_9BASI</name>
<gene>
    <name evidence="5" type="ORF">E3Q17_01407</name>
    <name evidence="4" type="ORF">E3Q22_01631</name>
</gene>
<dbReference type="GO" id="GO:0003735">
    <property type="term" value="F:structural constituent of ribosome"/>
    <property type="evidence" value="ECO:0007669"/>
    <property type="project" value="InterPro"/>
</dbReference>
<reference evidence="6 7" key="1">
    <citation type="submission" date="2019-03" db="EMBL/GenBank/DDBJ databases">
        <title>Sequencing 25 genomes of Wallemia mellicola.</title>
        <authorList>
            <person name="Gostincar C."/>
        </authorList>
    </citation>
    <scope>NUCLEOTIDE SEQUENCE [LARGE SCALE GENOMIC DNA]</scope>
    <source>
        <strain evidence="5 6">EXF-1262</strain>
        <strain evidence="4 7">EXF-6152</strain>
    </source>
</reference>
<keyword evidence="2" id="KW-0689">Ribosomal protein</keyword>
<organism evidence="5 6">
    <name type="scientific">Wallemia mellicola</name>
    <dbReference type="NCBI Taxonomy" id="1708541"/>
    <lineage>
        <taxon>Eukaryota</taxon>
        <taxon>Fungi</taxon>
        <taxon>Dikarya</taxon>
        <taxon>Basidiomycota</taxon>
        <taxon>Wallemiomycotina</taxon>
        <taxon>Wallemiomycetes</taxon>
        <taxon>Wallemiales</taxon>
        <taxon>Wallemiaceae</taxon>
        <taxon>Wallemia</taxon>
    </lineage>
</organism>
<sequence>MNFLRNISTNLRTNAVKSMRTYSTQPRISLANLINSGSKPNSQDPLTGTRALTPEEIWAQAHQQRMRTLAQEQPLSLYAGRTVVVGKYDKNSATSQVERAWKRLNGTLARNEVRRDLMLRDRYERPHQMRRRLKSERHRRRFAEYIRQKVSLVHSIRRRNEMLKK</sequence>
<dbReference type="Pfam" id="PF01165">
    <property type="entry name" value="Ribosomal_S21"/>
    <property type="match status" value="1"/>
</dbReference>
<evidence type="ECO:0000256" key="3">
    <source>
        <dbReference type="ARBA" id="ARBA00023274"/>
    </source>
</evidence>
<dbReference type="Proteomes" id="UP000307169">
    <property type="component" value="Unassembled WGS sequence"/>
</dbReference>
<dbReference type="Proteomes" id="UP000310685">
    <property type="component" value="Unassembled WGS sequence"/>
</dbReference>
<protein>
    <recommendedName>
        <fullName evidence="8">Ribosomal protein S21</fullName>
    </recommendedName>
</protein>
<dbReference type="AlphaFoldDB" id="A0A4T0NYB3"/>
<evidence type="ECO:0000256" key="1">
    <source>
        <dbReference type="ARBA" id="ARBA00006640"/>
    </source>
</evidence>
<evidence type="ECO:0000313" key="4">
    <source>
        <dbReference type="EMBL" id="TIB80911.1"/>
    </source>
</evidence>
<accession>A0A4T0NYB3</accession>
<evidence type="ECO:0000313" key="6">
    <source>
        <dbReference type="Proteomes" id="UP000307169"/>
    </source>
</evidence>
<dbReference type="InterPro" id="IPR001911">
    <property type="entry name" value="Ribosomal_bS21"/>
</dbReference>
<dbReference type="EMBL" id="SPRC01000012">
    <property type="protein sequence ID" value="TIB80911.1"/>
    <property type="molecule type" value="Genomic_DNA"/>
</dbReference>
<evidence type="ECO:0000313" key="7">
    <source>
        <dbReference type="Proteomes" id="UP000310685"/>
    </source>
</evidence>
<proteinExistence type="inferred from homology"/>
<keyword evidence="3" id="KW-0687">Ribonucleoprotein</keyword>
<evidence type="ECO:0000313" key="5">
    <source>
        <dbReference type="EMBL" id="TIC02555.1"/>
    </source>
</evidence>
<comment type="caution">
    <text evidence="5">The sequence shown here is derived from an EMBL/GenBank/DDBJ whole genome shotgun (WGS) entry which is preliminary data.</text>
</comment>
<dbReference type="GO" id="GO:0005763">
    <property type="term" value="C:mitochondrial small ribosomal subunit"/>
    <property type="evidence" value="ECO:0007669"/>
    <property type="project" value="TreeGrafter"/>
</dbReference>
<dbReference type="PANTHER" id="PTHR41237:SF1">
    <property type="entry name" value="SMALL RIBOSOMAL SUBUNIT PROTEIN BS21M"/>
    <property type="match status" value="1"/>
</dbReference>
<dbReference type="InterPro" id="IPR052837">
    <property type="entry name" value="Mitoribosomal_bS21"/>
</dbReference>